<dbReference type="PROSITE" id="PS00463">
    <property type="entry name" value="ZN2_CY6_FUNGAL_1"/>
    <property type="match status" value="1"/>
</dbReference>
<dbReference type="InterPro" id="IPR021858">
    <property type="entry name" value="Fun_TF"/>
</dbReference>
<dbReference type="SMART" id="SM00066">
    <property type="entry name" value="GAL4"/>
    <property type="match status" value="1"/>
</dbReference>
<dbReference type="EMBL" id="JARVKF010000330">
    <property type="protein sequence ID" value="KAK9419073.1"/>
    <property type="molecule type" value="Genomic_DNA"/>
</dbReference>
<organism evidence="9 10">
    <name type="scientific">Seiridium unicorne</name>
    <dbReference type="NCBI Taxonomy" id="138068"/>
    <lineage>
        <taxon>Eukaryota</taxon>
        <taxon>Fungi</taxon>
        <taxon>Dikarya</taxon>
        <taxon>Ascomycota</taxon>
        <taxon>Pezizomycotina</taxon>
        <taxon>Sordariomycetes</taxon>
        <taxon>Xylariomycetidae</taxon>
        <taxon>Amphisphaeriales</taxon>
        <taxon>Sporocadaceae</taxon>
        <taxon>Seiridium</taxon>
    </lineage>
</organism>
<name>A0ABR2UWL9_9PEZI</name>
<keyword evidence="4" id="KW-0238">DNA-binding</keyword>
<accession>A0ABR2UWL9</accession>
<keyword evidence="5" id="KW-0804">Transcription</keyword>
<keyword evidence="1" id="KW-0479">Metal-binding</keyword>
<dbReference type="InterPro" id="IPR036864">
    <property type="entry name" value="Zn2-C6_fun-type_DNA-bd_sf"/>
</dbReference>
<dbReference type="Gene3D" id="4.10.240.10">
    <property type="entry name" value="Zn(2)-C6 fungal-type DNA-binding domain"/>
    <property type="match status" value="1"/>
</dbReference>
<protein>
    <recommendedName>
        <fullName evidence="8">Zn(2)-C6 fungal-type domain-containing protein</fullName>
    </recommendedName>
</protein>
<dbReference type="InterPro" id="IPR001138">
    <property type="entry name" value="Zn2Cys6_DnaBD"/>
</dbReference>
<keyword evidence="2" id="KW-0862">Zinc</keyword>
<reference evidence="9 10" key="1">
    <citation type="journal article" date="2024" name="J. Plant Pathol.">
        <title>Sequence and assembly of the genome of Seiridium unicorne, isolate CBS 538.82, causal agent of cypress canker disease.</title>
        <authorList>
            <person name="Scali E."/>
            <person name="Rocca G.D."/>
            <person name="Danti R."/>
            <person name="Garbelotto M."/>
            <person name="Barberini S."/>
            <person name="Baroncelli R."/>
            <person name="Emiliani G."/>
        </authorList>
    </citation>
    <scope>NUCLEOTIDE SEQUENCE [LARGE SCALE GENOMIC DNA]</scope>
    <source>
        <strain evidence="9 10">BM-138-508</strain>
    </source>
</reference>
<sequence>MTPAREHWKLLDRQPETKQKRTSHNKARTGCITCKARRVKCDEQKPLCHRCERAGIDCEGYSDPVDRARAPSSRARACSAPRGTASVHLRPKQLQRRIICASNSTATSPWSSASLSPIVLSGRDASYLDAFRYHVVDDLNSWLTPGFWDSIVMRESMEDETIRHSILGLAAMAQVGRFTQKQSDDAVKNPDKALDYSEGVESTSEHHQAALSHYAAAISSCREKLSNASSREKSYCLKRLLISTIVFIIMEMMQGNINSAVNLVNNGLQLIRSAALDGDSEQVDEESVMTKLIFSRFSIIGGLNPCSSDGNEVGISIPKIDAITAPSVAASVETLLNQWNQTFRPLQPFMMRSAFGHHITDEGLRDFEAKVALRASDLREWQTLIESHIRRTRDAKVRRSLLLTKVQLLITKIHLTYCEYKTASAYDAHINDFEEIVRLSDKFTDSELAGRMRFTVDFNLFPWLSFTIARCRNRTVRKHALRTFVRLVFRQGGWGNIGLVKALRAVVSIDDQWANQNGTIGEAVGYSWTMSRWDYERRRIWVQFDPVGKDAAASLGGFLLMREVAVDY</sequence>
<dbReference type="CDD" id="cd00067">
    <property type="entry name" value="GAL4"/>
    <property type="match status" value="1"/>
</dbReference>
<keyword evidence="10" id="KW-1185">Reference proteome</keyword>
<comment type="caution">
    <text evidence="9">The sequence shown here is derived from an EMBL/GenBank/DDBJ whole genome shotgun (WGS) entry which is preliminary data.</text>
</comment>
<dbReference type="PANTHER" id="PTHR36206:SF4">
    <property type="entry name" value="HYPOTHETICAL CONSERVED PROTEIN (EUROFUNG)-RELATED"/>
    <property type="match status" value="1"/>
</dbReference>
<dbReference type="InterPro" id="IPR052360">
    <property type="entry name" value="Transcr_Regulatory_Proteins"/>
</dbReference>
<dbReference type="PROSITE" id="PS50048">
    <property type="entry name" value="ZN2_CY6_FUNGAL_2"/>
    <property type="match status" value="1"/>
</dbReference>
<dbReference type="SUPFAM" id="SSF57701">
    <property type="entry name" value="Zn2/Cys6 DNA-binding domain"/>
    <property type="match status" value="1"/>
</dbReference>
<keyword evidence="6" id="KW-0539">Nucleus</keyword>
<proteinExistence type="predicted"/>
<evidence type="ECO:0000256" key="2">
    <source>
        <dbReference type="ARBA" id="ARBA00022833"/>
    </source>
</evidence>
<gene>
    <name evidence="9" type="ORF">SUNI508_01050</name>
</gene>
<evidence type="ECO:0000256" key="7">
    <source>
        <dbReference type="SAM" id="MobiDB-lite"/>
    </source>
</evidence>
<dbReference type="Pfam" id="PF00172">
    <property type="entry name" value="Zn_clus"/>
    <property type="match status" value="1"/>
</dbReference>
<dbReference type="PANTHER" id="PTHR36206">
    <property type="entry name" value="ASPERCRYPTIN BIOSYNTHESIS CLUSTER-SPECIFIC TRANSCRIPTION REGULATOR ATNN-RELATED"/>
    <property type="match status" value="1"/>
</dbReference>
<evidence type="ECO:0000256" key="1">
    <source>
        <dbReference type="ARBA" id="ARBA00022723"/>
    </source>
</evidence>
<evidence type="ECO:0000256" key="5">
    <source>
        <dbReference type="ARBA" id="ARBA00023163"/>
    </source>
</evidence>
<keyword evidence="3" id="KW-0805">Transcription regulation</keyword>
<feature type="compositionally biased region" description="Basic and acidic residues" evidence="7">
    <location>
        <begin position="1"/>
        <end position="19"/>
    </location>
</feature>
<evidence type="ECO:0000256" key="4">
    <source>
        <dbReference type="ARBA" id="ARBA00023125"/>
    </source>
</evidence>
<evidence type="ECO:0000256" key="6">
    <source>
        <dbReference type="ARBA" id="ARBA00023242"/>
    </source>
</evidence>
<evidence type="ECO:0000313" key="10">
    <source>
        <dbReference type="Proteomes" id="UP001408356"/>
    </source>
</evidence>
<evidence type="ECO:0000259" key="8">
    <source>
        <dbReference type="PROSITE" id="PS50048"/>
    </source>
</evidence>
<dbReference type="Pfam" id="PF11951">
    <property type="entry name" value="Fungal_trans_2"/>
    <property type="match status" value="1"/>
</dbReference>
<evidence type="ECO:0000256" key="3">
    <source>
        <dbReference type="ARBA" id="ARBA00023015"/>
    </source>
</evidence>
<feature type="domain" description="Zn(2)-C6 fungal-type" evidence="8">
    <location>
        <begin position="30"/>
        <end position="58"/>
    </location>
</feature>
<feature type="region of interest" description="Disordered" evidence="7">
    <location>
        <begin position="1"/>
        <end position="24"/>
    </location>
</feature>
<evidence type="ECO:0000313" key="9">
    <source>
        <dbReference type="EMBL" id="KAK9419073.1"/>
    </source>
</evidence>
<dbReference type="Proteomes" id="UP001408356">
    <property type="component" value="Unassembled WGS sequence"/>
</dbReference>